<dbReference type="SUPFAM" id="SSF56300">
    <property type="entry name" value="Metallo-dependent phosphatases"/>
    <property type="match status" value="1"/>
</dbReference>
<evidence type="ECO:0000313" key="2">
    <source>
        <dbReference type="EMBL" id="CAI9952043.1"/>
    </source>
</evidence>
<feature type="domain" description="Calcineurin-like phosphoesterase" evidence="1">
    <location>
        <begin position="24"/>
        <end position="190"/>
    </location>
</feature>
<dbReference type="InterPro" id="IPR051693">
    <property type="entry name" value="UPF0046_metallophosphoest"/>
</dbReference>
<reference evidence="2" key="1">
    <citation type="submission" date="2023-06" db="EMBL/GenBank/DDBJ databases">
        <authorList>
            <person name="Kurt Z."/>
        </authorList>
    </citation>
    <scope>NUCLEOTIDE SEQUENCE</scope>
</reference>
<protein>
    <submittedName>
        <fullName evidence="2">Metallophosphoesterase</fullName>
    </submittedName>
</protein>
<accession>A0AA86Q694</accession>
<dbReference type="Gene3D" id="3.60.21.10">
    <property type="match status" value="1"/>
</dbReference>
<dbReference type="PANTHER" id="PTHR12905">
    <property type="entry name" value="METALLOPHOSPHOESTERASE"/>
    <property type="match status" value="1"/>
</dbReference>
<dbReference type="Proteomes" id="UP001642409">
    <property type="component" value="Unassembled WGS sequence"/>
</dbReference>
<proteinExistence type="predicted"/>
<dbReference type="InterPro" id="IPR004843">
    <property type="entry name" value="Calcineurin-like_PHP"/>
</dbReference>
<dbReference type="EMBL" id="CAXDID020000014">
    <property type="protein sequence ID" value="CAL5981869.1"/>
    <property type="molecule type" value="Genomic_DNA"/>
</dbReference>
<gene>
    <name evidence="2" type="ORF">HINF_LOCUS39688</name>
    <name evidence="3" type="ORF">HINF_LOCUS6859</name>
</gene>
<evidence type="ECO:0000259" key="1">
    <source>
        <dbReference type="Pfam" id="PF00149"/>
    </source>
</evidence>
<keyword evidence="4" id="KW-1185">Reference proteome</keyword>
<dbReference type="Pfam" id="PF00149">
    <property type="entry name" value="Metallophos"/>
    <property type="match status" value="1"/>
</dbReference>
<evidence type="ECO:0000313" key="3">
    <source>
        <dbReference type="EMBL" id="CAL5981869.1"/>
    </source>
</evidence>
<dbReference type="PANTHER" id="PTHR12905:SF0">
    <property type="entry name" value="CALCINEURIN-LIKE PHOSPHOESTERASE DOMAIN-CONTAINING PROTEIN"/>
    <property type="match status" value="1"/>
</dbReference>
<sequence length="245" mass="28214">MEAHVNTQQCSKVSAAVENVNKINITFISDTHEHHQFMDGDLSPGDVIVHSGDFTNGESSTDCDFNSVRQFLDWFSKLPFKHKIFIGGNHDHALQFTDQFDELLNQYPNVNYLFNSSVTVSINIQQLKFYGSPFNTRGMFYFSEEDLHRQAALIQPCDVLITHNMPYDTEILQNKVDQIKPRIHAFGHMHGHWGVNIRDGVVYINSSSVSHHVYKNKPIRVNLDQQKVDIVDFENITYWDPFPGK</sequence>
<dbReference type="GO" id="GO:0016787">
    <property type="term" value="F:hydrolase activity"/>
    <property type="evidence" value="ECO:0007669"/>
    <property type="project" value="InterPro"/>
</dbReference>
<organism evidence="2">
    <name type="scientific">Hexamita inflata</name>
    <dbReference type="NCBI Taxonomy" id="28002"/>
    <lineage>
        <taxon>Eukaryota</taxon>
        <taxon>Metamonada</taxon>
        <taxon>Diplomonadida</taxon>
        <taxon>Hexamitidae</taxon>
        <taxon>Hexamitinae</taxon>
        <taxon>Hexamita</taxon>
    </lineage>
</organism>
<reference evidence="3 4" key="2">
    <citation type="submission" date="2024-07" db="EMBL/GenBank/DDBJ databases">
        <authorList>
            <person name="Akdeniz Z."/>
        </authorList>
    </citation>
    <scope>NUCLEOTIDE SEQUENCE [LARGE SCALE GENOMIC DNA]</scope>
</reference>
<dbReference type="InterPro" id="IPR029052">
    <property type="entry name" value="Metallo-depent_PP-like"/>
</dbReference>
<evidence type="ECO:0000313" key="4">
    <source>
        <dbReference type="Proteomes" id="UP001642409"/>
    </source>
</evidence>
<name>A0AA86Q694_9EUKA</name>
<comment type="caution">
    <text evidence="2">The sequence shown here is derived from an EMBL/GenBank/DDBJ whole genome shotgun (WGS) entry which is preliminary data.</text>
</comment>
<dbReference type="AlphaFoldDB" id="A0AA86Q694"/>
<dbReference type="EMBL" id="CATOUU010000831">
    <property type="protein sequence ID" value="CAI9952043.1"/>
    <property type="molecule type" value="Genomic_DNA"/>
</dbReference>